<gene>
    <name evidence="1" type="ORF">AVEN_171910_1</name>
</gene>
<dbReference type="AlphaFoldDB" id="A0A4Y2RCG7"/>
<keyword evidence="2" id="KW-1185">Reference proteome</keyword>
<evidence type="ECO:0000313" key="1">
    <source>
        <dbReference type="EMBL" id="GBN73120.1"/>
    </source>
</evidence>
<organism evidence="1 2">
    <name type="scientific">Araneus ventricosus</name>
    <name type="common">Orbweaver spider</name>
    <name type="synonym">Epeira ventricosa</name>
    <dbReference type="NCBI Taxonomy" id="182803"/>
    <lineage>
        <taxon>Eukaryota</taxon>
        <taxon>Metazoa</taxon>
        <taxon>Ecdysozoa</taxon>
        <taxon>Arthropoda</taxon>
        <taxon>Chelicerata</taxon>
        <taxon>Arachnida</taxon>
        <taxon>Araneae</taxon>
        <taxon>Araneomorphae</taxon>
        <taxon>Entelegynae</taxon>
        <taxon>Araneoidea</taxon>
        <taxon>Araneidae</taxon>
        <taxon>Araneus</taxon>
    </lineage>
</organism>
<protein>
    <submittedName>
        <fullName evidence="1">Uncharacterized protein</fullName>
    </submittedName>
</protein>
<proteinExistence type="predicted"/>
<sequence length="94" mass="10968">LLSSPLLGLNAYSKQEERIFQSHLICFIGAIFVSPPSLHPDDTSHFTMSLLIGLRRLTRHVTSTPNLLWRKESRHRSFRRQWGSSAFFNRFKIL</sequence>
<evidence type="ECO:0000313" key="2">
    <source>
        <dbReference type="Proteomes" id="UP000499080"/>
    </source>
</evidence>
<reference evidence="1 2" key="1">
    <citation type="journal article" date="2019" name="Sci. Rep.">
        <title>Orb-weaving spider Araneus ventricosus genome elucidates the spidroin gene catalogue.</title>
        <authorList>
            <person name="Kono N."/>
            <person name="Nakamura H."/>
            <person name="Ohtoshi R."/>
            <person name="Moran D.A.P."/>
            <person name="Shinohara A."/>
            <person name="Yoshida Y."/>
            <person name="Fujiwara M."/>
            <person name="Mori M."/>
            <person name="Tomita M."/>
            <person name="Arakawa K."/>
        </authorList>
    </citation>
    <scope>NUCLEOTIDE SEQUENCE [LARGE SCALE GENOMIC DNA]</scope>
</reference>
<name>A0A4Y2RCG7_ARAVE</name>
<accession>A0A4Y2RCG7</accession>
<comment type="caution">
    <text evidence="1">The sequence shown here is derived from an EMBL/GenBank/DDBJ whole genome shotgun (WGS) entry which is preliminary data.</text>
</comment>
<dbReference type="EMBL" id="BGPR01016467">
    <property type="protein sequence ID" value="GBN73120.1"/>
    <property type="molecule type" value="Genomic_DNA"/>
</dbReference>
<feature type="non-terminal residue" evidence="1">
    <location>
        <position position="1"/>
    </location>
</feature>
<dbReference type="Proteomes" id="UP000499080">
    <property type="component" value="Unassembled WGS sequence"/>
</dbReference>